<protein>
    <submittedName>
        <fullName evidence="1">Uncharacterized protein</fullName>
    </submittedName>
</protein>
<accession>A0A2N1IZG7</accession>
<comment type="caution">
    <text evidence="1">The sequence shown here is derived from an EMBL/GenBank/DDBJ whole genome shotgun (WGS) entry which is preliminary data.</text>
</comment>
<organism evidence="1 2">
    <name type="scientific">Malaciobacter halophilus</name>
    <dbReference type="NCBI Taxonomy" id="197482"/>
    <lineage>
        <taxon>Bacteria</taxon>
        <taxon>Pseudomonadati</taxon>
        <taxon>Campylobacterota</taxon>
        <taxon>Epsilonproteobacteria</taxon>
        <taxon>Campylobacterales</taxon>
        <taxon>Arcobacteraceae</taxon>
        <taxon>Malaciobacter</taxon>
    </lineage>
</organism>
<dbReference type="EMBL" id="NXIF01000078">
    <property type="protein sequence ID" value="PKI79691.1"/>
    <property type="molecule type" value="Genomic_DNA"/>
</dbReference>
<evidence type="ECO:0000313" key="2">
    <source>
        <dbReference type="Proteomes" id="UP000233248"/>
    </source>
</evidence>
<name>A0A2N1IZG7_9BACT</name>
<dbReference type="AlphaFoldDB" id="A0A2N1IZG7"/>
<proteinExistence type="predicted"/>
<dbReference type="Proteomes" id="UP000233248">
    <property type="component" value="Unassembled WGS sequence"/>
</dbReference>
<evidence type="ECO:0000313" key="1">
    <source>
        <dbReference type="EMBL" id="PKI79691.1"/>
    </source>
</evidence>
<sequence length="266" mass="29546">MAKVGQIGESALDDFVDELTTGITYKYANEYFKPLQDKIDDDSLMGEALDSALNTLKFMTMNAVIITVSEYAVSKILVGGSLIFTYIKGSSVAKRTSNKIQGVLRKFGKYGGAVGKFVQGGLGVVLGTQEERLAMANMANRNVNNVTSLIAQERQNQIHMKNGKISHFNSVLSTSQKQKRTTSEDKNAVFLHKMKTGTWKKTKQDKDLYKRVVGYNFSSSNDVWSKTFVDKLNSFKEYAVNAEGEILNLSQTHLDYITATGFTKVK</sequence>
<dbReference type="OrthoDB" id="5350445at2"/>
<reference evidence="1 2" key="1">
    <citation type="submission" date="2017-09" db="EMBL/GenBank/DDBJ databases">
        <title>Genomics of the genus Arcobacter.</title>
        <authorList>
            <person name="Perez-Cataluna A."/>
            <person name="Figueras M.J."/>
            <person name="Salas-Masso N."/>
        </authorList>
    </citation>
    <scope>NUCLEOTIDE SEQUENCE [LARGE SCALE GENOMIC DNA]</scope>
    <source>
        <strain evidence="1 2">DSM 18005</strain>
    </source>
</reference>
<dbReference type="KEGG" id="ahs:AHALO_1696"/>
<dbReference type="RefSeq" id="WP_101185938.1">
    <property type="nucleotide sequence ID" value="NZ_CP031218.1"/>
</dbReference>
<gene>
    <name evidence="1" type="ORF">CP960_13195</name>
</gene>
<dbReference type="KEGG" id="ahs:AHALO_1360"/>
<keyword evidence="2" id="KW-1185">Reference proteome</keyword>